<dbReference type="InterPro" id="IPR041698">
    <property type="entry name" value="Methyltransf_25"/>
</dbReference>
<dbReference type="STRING" id="35525.A0A0P4YZT8"/>
<dbReference type="AlphaFoldDB" id="A0A0P4YZT8"/>
<dbReference type="EMBL" id="GDIP01218204">
    <property type="protein sequence ID" value="JAJ05198.1"/>
    <property type="molecule type" value="Transcribed_RNA"/>
</dbReference>
<feature type="domain" description="Methyltransferase" evidence="1">
    <location>
        <begin position="73"/>
        <end position="166"/>
    </location>
</feature>
<gene>
    <name evidence="3" type="ORF">APZ42_028026</name>
</gene>
<dbReference type="InterPro" id="IPR029063">
    <property type="entry name" value="SAM-dependent_MTases_sf"/>
</dbReference>
<dbReference type="SUPFAM" id="SSF53335">
    <property type="entry name" value="S-adenosyl-L-methionine-dependent methyltransferases"/>
    <property type="match status" value="1"/>
</dbReference>
<protein>
    <submittedName>
        <fullName evidence="2">Williams-Beuren syndrome chromosomal region 27 protein</fullName>
    </submittedName>
</protein>
<dbReference type="PANTHER" id="PTHR43591:SF101">
    <property type="entry name" value="METHYLTRANSFERASE-LIKE PROTEIN 27"/>
    <property type="match status" value="1"/>
</dbReference>
<evidence type="ECO:0000313" key="2">
    <source>
        <dbReference type="EMBL" id="JAJ03701.1"/>
    </source>
</evidence>
<reference evidence="2" key="2">
    <citation type="submission" date="2015-10" db="EMBL/GenBank/DDBJ databases">
        <authorList>
            <person name="Gilbert D.G."/>
        </authorList>
    </citation>
    <scope>NUCLEOTIDE SEQUENCE</scope>
</reference>
<reference evidence="3 4" key="3">
    <citation type="submission" date="2016-03" db="EMBL/GenBank/DDBJ databases">
        <title>EvidentialGene: Evidence-directed Construction of Genes on Genomes.</title>
        <authorList>
            <person name="Gilbert D.G."/>
            <person name="Choi J.-H."/>
            <person name="Mockaitis K."/>
            <person name="Colbourne J."/>
            <person name="Pfrender M."/>
        </authorList>
    </citation>
    <scope>NUCLEOTIDE SEQUENCE [LARGE SCALE GENOMIC DNA]</scope>
    <source>
        <strain evidence="3 4">Xinb3</strain>
        <tissue evidence="3">Complete organism</tissue>
    </source>
</reference>
<accession>A0A0P4YZT8</accession>
<evidence type="ECO:0000313" key="3">
    <source>
        <dbReference type="EMBL" id="KZS08112.1"/>
    </source>
</evidence>
<dbReference type="EMBL" id="LRGB01002354">
    <property type="protein sequence ID" value="KZS08112.1"/>
    <property type="molecule type" value="Genomic_DNA"/>
</dbReference>
<keyword evidence="4" id="KW-1185">Reference proteome</keyword>
<evidence type="ECO:0000313" key="4">
    <source>
        <dbReference type="Proteomes" id="UP000076858"/>
    </source>
</evidence>
<dbReference type="Gene3D" id="3.40.50.150">
    <property type="entry name" value="Vaccinia Virus protein VP39"/>
    <property type="match status" value="1"/>
</dbReference>
<sequence length="227" mass="25258">MADTASDPTADRCQLNATLSSSVHDKNELLSFYQQWSDKYDEDFRTEHYIGPCLTVEAVCELIPDEKRADVTVLDVAAGTGLVGLELAKNGFKVIDAIDGSEAMLTKLRQKSIYRCTTQAMLGNGGDSESLPENAYDVVTSSGGFVPGHLPVSAVHDLIRMCKPGGLIVIVMRYEYLNTCEELRPLEPLMIELEHKNPSCWSRLKRHISPNYLLDKEGIVFVYRKSL</sequence>
<name>A0A0P4YZT8_9CRUS</name>
<dbReference type="PANTHER" id="PTHR43591">
    <property type="entry name" value="METHYLTRANSFERASE"/>
    <property type="match status" value="1"/>
</dbReference>
<dbReference type="EMBL" id="GDIP01219701">
    <property type="protein sequence ID" value="JAJ03701.1"/>
    <property type="molecule type" value="Transcribed_RNA"/>
</dbReference>
<dbReference type="OrthoDB" id="10039245at2759"/>
<dbReference type="Proteomes" id="UP000076858">
    <property type="component" value="Unassembled WGS sequence"/>
</dbReference>
<evidence type="ECO:0000259" key="1">
    <source>
        <dbReference type="Pfam" id="PF13649"/>
    </source>
</evidence>
<organism evidence="2">
    <name type="scientific">Daphnia magna</name>
    <dbReference type="NCBI Taxonomy" id="35525"/>
    <lineage>
        <taxon>Eukaryota</taxon>
        <taxon>Metazoa</taxon>
        <taxon>Ecdysozoa</taxon>
        <taxon>Arthropoda</taxon>
        <taxon>Crustacea</taxon>
        <taxon>Branchiopoda</taxon>
        <taxon>Diplostraca</taxon>
        <taxon>Cladocera</taxon>
        <taxon>Anomopoda</taxon>
        <taxon>Daphniidae</taxon>
        <taxon>Daphnia</taxon>
    </lineage>
</organism>
<proteinExistence type="predicted"/>
<reference evidence="2" key="1">
    <citation type="submission" date="2015-10" db="EMBL/GenBank/DDBJ databases">
        <title>Daphnia magna gene sets from two clonal populations assembled and annotated with EvidentialGene.</title>
        <authorList>
            <person name="Gilbert D."/>
            <person name="Podicheti R."/>
            <person name="Orsini L."/>
            <person name="Colbourne J."/>
            <person name="Pfrender M."/>
        </authorList>
    </citation>
    <scope>NUCLEOTIDE SEQUENCE</scope>
</reference>
<dbReference type="Pfam" id="PF13649">
    <property type="entry name" value="Methyltransf_25"/>
    <property type="match status" value="1"/>
</dbReference>
<dbReference type="CDD" id="cd02440">
    <property type="entry name" value="AdoMet_MTases"/>
    <property type="match status" value="1"/>
</dbReference>